<evidence type="ECO:0000313" key="2">
    <source>
        <dbReference type="EMBL" id="KAL0063518.1"/>
    </source>
</evidence>
<comment type="caution">
    <text evidence="2">The sequence shown here is derived from an EMBL/GenBank/DDBJ whole genome shotgun (WGS) entry which is preliminary data.</text>
</comment>
<name>A0ABR2ZQ35_9AGAR</name>
<dbReference type="SUPFAM" id="SSF52047">
    <property type="entry name" value="RNI-like"/>
    <property type="match status" value="1"/>
</dbReference>
<protein>
    <recommendedName>
        <fullName evidence="4">F-box domain-containing protein</fullName>
    </recommendedName>
</protein>
<organism evidence="2 3">
    <name type="scientific">Marasmius tenuissimus</name>
    <dbReference type="NCBI Taxonomy" id="585030"/>
    <lineage>
        <taxon>Eukaryota</taxon>
        <taxon>Fungi</taxon>
        <taxon>Dikarya</taxon>
        <taxon>Basidiomycota</taxon>
        <taxon>Agaricomycotina</taxon>
        <taxon>Agaricomycetes</taxon>
        <taxon>Agaricomycetidae</taxon>
        <taxon>Agaricales</taxon>
        <taxon>Marasmiineae</taxon>
        <taxon>Marasmiaceae</taxon>
        <taxon>Marasmius</taxon>
    </lineage>
</organism>
<keyword evidence="3" id="KW-1185">Reference proteome</keyword>
<gene>
    <name evidence="2" type="ORF">AAF712_009615</name>
</gene>
<dbReference type="Proteomes" id="UP001437256">
    <property type="component" value="Unassembled WGS sequence"/>
</dbReference>
<accession>A0ABR2ZQ35</accession>
<dbReference type="EMBL" id="JBBXMP010000080">
    <property type="protein sequence ID" value="KAL0063518.1"/>
    <property type="molecule type" value="Genomic_DNA"/>
</dbReference>
<feature type="coiled-coil region" evidence="1">
    <location>
        <begin position="47"/>
        <end position="74"/>
    </location>
</feature>
<proteinExistence type="predicted"/>
<evidence type="ECO:0000256" key="1">
    <source>
        <dbReference type="SAM" id="Coils"/>
    </source>
</evidence>
<evidence type="ECO:0008006" key="4">
    <source>
        <dbReference type="Google" id="ProtNLM"/>
    </source>
</evidence>
<reference evidence="2 3" key="1">
    <citation type="submission" date="2024-05" db="EMBL/GenBank/DDBJ databases">
        <title>A draft genome resource for the thread blight pathogen Marasmius tenuissimus strain MS-2.</title>
        <authorList>
            <person name="Yulfo-Soto G.E."/>
            <person name="Baruah I.K."/>
            <person name="Amoako-Attah I."/>
            <person name="Bukari Y."/>
            <person name="Meinhardt L.W."/>
            <person name="Bailey B.A."/>
            <person name="Cohen S.P."/>
        </authorList>
    </citation>
    <scope>NUCLEOTIDE SEQUENCE [LARGE SCALE GENOMIC DNA]</scope>
    <source>
        <strain evidence="2 3">MS-2</strain>
    </source>
</reference>
<keyword evidence="1" id="KW-0175">Coiled coil</keyword>
<sequence length="579" mass="64840">MNISADQHPIESHFLSSNYVPTNAEISRTKMFIQEEEAALAACERGIASFHQVLEDLETRRMVLEERIKQRRDTVSVRRRIPVELWEQIFAMVYSMKEDEYLLTLRSSRGVLPVMAPAVALSQVCSRWRGIVLSTPGLWASISISFSSILPSFQPILELYLRNSKQHPLRIELAGGSFFGSIPYDVRVLWDTIMSHIPRCESLACCHLGRRFVMPRDSLSNITTLIDDETDDCSAWQDALKDAHRLTSVTSWFLYPLHHLPYNQLASLEYRSLLHKDIERLARKVLPSCAKLKSLVLRDPVADSSHTDISHGSSRSRLRTIPTLRSLSVIFSALEDAVDVGSSIYETIFSLKAPALTTLRLNFSQGQAAEWAPALVAVLAQTSASLRSLSLSIAHLSIPRNQALSALLEVVPNLVEFDLVLERARGTTPHSMDRWAYQDFLLRHLGELFQGIWQTTTFVPKLTNISVFVANHMILTNDFVDLVFKAAESRTSALISAGVGINANVSPLASVKVTCRRLKKGKATGPWETFALSSEARERIRHLLRGGVRVVMEGQNDTKSTSVDEFSILDAYSTSFFAT</sequence>
<dbReference type="Gene3D" id="3.80.10.10">
    <property type="entry name" value="Ribonuclease Inhibitor"/>
    <property type="match status" value="1"/>
</dbReference>
<dbReference type="InterPro" id="IPR032675">
    <property type="entry name" value="LRR_dom_sf"/>
</dbReference>
<evidence type="ECO:0000313" key="3">
    <source>
        <dbReference type="Proteomes" id="UP001437256"/>
    </source>
</evidence>